<feature type="coiled-coil region" evidence="2">
    <location>
        <begin position="837"/>
        <end position="864"/>
    </location>
</feature>
<evidence type="ECO:0000256" key="3">
    <source>
        <dbReference type="SAM" id="MobiDB-lite"/>
    </source>
</evidence>
<feature type="region of interest" description="Disordered" evidence="3">
    <location>
        <begin position="509"/>
        <end position="541"/>
    </location>
</feature>
<evidence type="ECO:0008006" key="6">
    <source>
        <dbReference type="Google" id="ProtNLM"/>
    </source>
</evidence>
<proteinExistence type="predicted"/>
<evidence type="ECO:0000313" key="5">
    <source>
        <dbReference type="Proteomes" id="UP000266239"/>
    </source>
</evidence>
<dbReference type="InterPro" id="IPR011009">
    <property type="entry name" value="Kinase-like_dom_sf"/>
</dbReference>
<dbReference type="GO" id="GO:0005524">
    <property type="term" value="F:ATP binding"/>
    <property type="evidence" value="ECO:0007669"/>
    <property type="project" value="UniProtKB-UniRule"/>
</dbReference>
<reference evidence="4 5" key="1">
    <citation type="submission" date="2018-08" db="EMBL/GenBank/DDBJ databases">
        <title>Aphanomyces genome sequencing and annotation.</title>
        <authorList>
            <person name="Minardi D."/>
            <person name="Oidtmann B."/>
            <person name="Van Der Giezen M."/>
            <person name="Studholme D.J."/>
        </authorList>
    </citation>
    <scope>NUCLEOTIDE SEQUENCE [LARGE SCALE GENOMIC DNA]</scope>
    <source>
        <strain evidence="4 5">Yx</strain>
    </source>
</reference>
<dbReference type="PROSITE" id="PS00107">
    <property type="entry name" value="PROTEIN_KINASE_ATP"/>
    <property type="match status" value="1"/>
</dbReference>
<feature type="region of interest" description="Disordered" evidence="3">
    <location>
        <begin position="875"/>
        <end position="914"/>
    </location>
</feature>
<dbReference type="Gene3D" id="3.30.200.20">
    <property type="entry name" value="Phosphorylase Kinase, domain 1"/>
    <property type="match status" value="1"/>
</dbReference>
<feature type="region of interest" description="Disordered" evidence="3">
    <location>
        <begin position="681"/>
        <end position="709"/>
    </location>
</feature>
<gene>
    <name evidence="4" type="ORF">DYB25_005910</name>
</gene>
<feature type="compositionally biased region" description="Polar residues" evidence="3">
    <location>
        <begin position="109"/>
        <end position="120"/>
    </location>
</feature>
<feature type="region of interest" description="Disordered" evidence="3">
    <location>
        <begin position="208"/>
        <end position="231"/>
    </location>
</feature>
<keyword evidence="1" id="KW-0547">Nucleotide-binding</keyword>
<feature type="binding site" evidence="1">
    <location>
        <position position="417"/>
    </location>
    <ligand>
        <name>ATP</name>
        <dbReference type="ChEBI" id="CHEBI:30616"/>
    </ligand>
</feature>
<feature type="compositionally biased region" description="Low complexity" evidence="3">
    <location>
        <begin position="681"/>
        <end position="699"/>
    </location>
</feature>
<feature type="region of interest" description="Disordered" evidence="3">
    <location>
        <begin position="101"/>
        <end position="143"/>
    </location>
</feature>
<dbReference type="InterPro" id="IPR017441">
    <property type="entry name" value="Protein_kinase_ATP_BS"/>
</dbReference>
<feature type="compositionally biased region" description="Pro residues" evidence="3">
    <location>
        <begin position="893"/>
        <end position="914"/>
    </location>
</feature>
<feature type="region of interest" description="Disordered" evidence="3">
    <location>
        <begin position="620"/>
        <end position="649"/>
    </location>
</feature>
<dbReference type="SUPFAM" id="SSF56112">
    <property type="entry name" value="Protein kinase-like (PK-like)"/>
    <property type="match status" value="1"/>
</dbReference>
<dbReference type="Proteomes" id="UP000266239">
    <property type="component" value="Unassembled WGS sequence"/>
</dbReference>
<keyword evidence="1" id="KW-0067">ATP-binding</keyword>
<dbReference type="SUPFAM" id="SSF46689">
    <property type="entry name" value="Homeodomain-like"/>
    <property type="match status" value="1"/>
</dbReference>
<dbReference type="VEuPathDB" id="FungiDB:H257_13729"/>
<name>A0A397ASN9_APHAT</name>
<feature type="compositionally biased region" description="Low complexity" evidence="3">
    <location>
        <begin position="513"/>
        <end position="532"/>
    </location>
</feature>
<dbReference type="InterPro" id="IPR009057">
    <property type="entry name" value="Homeodomain-like_sf"/>
</dbReference>
<dbReference type="AlphaFoldDB" id="A0A397ASN9"/>
<comment type="caution">
    <text evidence="4">The sequence shown here is derived from an EMBL/GenBank/DDBJ whole genome shotgun (WGS) entry which is preliminary data.</text>
</comment>
<organism evidence="4 5">
    <name type="scientific">Aphanomyces astaci</name>
    <name type="common">Crayfish plague agent</name>
    <dbReference type="NCBI Taxonomy" id="112090"/>
    <lineage>
        <taxon>Eukaryota</taxon>
        <taxon>Sar</taxon>
        <taxon>Stramenopiles</taxon>
        <taxon>Oomycota</taxon>
        <taxon>Saprolegniomycetes</taxon>
        <taxon>Saprolegniales</taxon>
        <taxon>Verrucalvaceae</taxon>
        <taxon>Aphanomyces</taxon>
    </lineage>
</organism>
<evidence type="ECO:0000256" key="1">
    <source>
        <dbReference type="PROSITE-ProRule" id="PRU10141"/>
    </source>
</evidence>
<sequence length="914" mass="100312">MQTSSAHFPFAAAATAAAATRTTATLSEHSRQTSSRSRSTITAVHLSPSIVNSWIVELDRWTTNLMLDQVLTGSLCFLALAIYMYIKFIRRDRSIAFEQVRPHAKEAQSPPSQESGTSPSDPFVVLHPHNNSPPPRKKPTKGHVYQHPMRRRTHSSMTNVDVTGGGGAPPLHSPTELVSMLTVEPPGPIPEDTEFFGRSPTILRKTISIDVDTSGSSQKKRPQASHLSSPDINLFAEVPSDKDTWRHLESQRLPDDRSFDVVLNMPSTSSRTSTHDHAATDHHLLAMPPPPPLPPIIPAPPRAKLLLDNRQQPAQMQLEVARKAHIPLFLHLPLHPRKDDASAVPIPALLPPRHDVEGAPAVTMAPGVSHAIKRPSRSNSFNFRIDFHELAMGELIGQGAFGTVHKAIWRGTLVAVKILQVQHLSAEVLDEFETEVHIMSVYGKDWAALTTSIPSKTAAQIKNYYQNYKNRLGLQYNTSQQQSTAPTSMNAAQHRLIQLQKELSRIQMQQLPTTTSSSASTSAAAAASSSSSMGGGQAFPSATPGSQLKLLQYSLQQQVQMLQMQMYQQSVQDTHAIHQSYGGVPRLNQPSPYYDRYKGEPSSIKDAPLSTSEVLLAARPLVDTQTPKNLPPLDPPTASSAPPSVPSRMSFSSILNESVGSPQYASSPSASTPVVIASAPASNRSSMSSLLNRPSSSSSDISPMLPNAPFNQRSFNSTLYHHPVLHNHRQQLYHDHHHPPPSNNMQDPTSQIGSYHHIHPLQQQSSLHSLQSMHTSQLPSSMHQPIQPMPCQPMLQPIQPLHRQHNVLPIYRAMDDAWTNQPASVDGRYDEHTRHVLDKEAAHLREAQEEAAAAALNAAAAAARVEALQRNVVARQEQQQPTMVLAPPRFASHPPPQPPPFHLNLPPRPPLDPP</sequence>
<feature type="compositionally biased region" description="Polar residues" evidence="3">
    <location>
        <begin position="743"/>
        <end position="753"/>
    </location>
</feature>
<feature type="region of interest" description="Disordered" evidence="3">
    <location>
        <begin position="733"/>
        <end position="753"/>
    </location>
</feature>
<dbReference type="EMBL" id="QUTA01006549">
    <property type="protein sequence ID" value="RHY10682.1"/>
    <property type="molecule type" value="Genomic_DNA"/>
</dbReference>
<evidence type="ECO:0000313" key="4">
    <source>
        <dbReference type="EMBL" id="RHY10682.1"/>
    </source>
</evidence>
<keyword evidence="2" id="KW-0175">Coiled coil</keyword>
<feature type="non-terminal residue" evidence="4">
    <location>
        <position position="914"/>
    </location>
</feature>
<protein>
    <recommendedName>
        <fullName evidence="6">Protein kinase domain-containing protein</fullName>
    </recommendedName>
</protein>
<accession>A0A397ASN9</accession>
<evidence type="ECO:0000256" key="2">
    <source>
        <dbReference type="SAM" id="Coils"/>
    </source>
</evidence>
<feature type="compositionally biased region" description="Low complexity" evidence="3">
    <location>
        <begin position="636"/>
        <end position="649"/>
    </location>
</feature>